<comment type="caution">
    <text evidence="20">The sequence shown here is derived from an EMBL/GenBank/DDBJ whole genome shotgun (WGS) entry which is preliminary data.</text>
</comment>
<feature type="domain" description="MRH" evidence="19">
    <location>
        <begin position="24"/>
        <end position="171"/>
    </location>
</feature>
<evidence type="ECO:0000256" key="14">
    <source>
        <dbReference type="ARBA" id="ARBA00023128"/>
    </source>
</evidence>
<dbReference type="Proteomes" id="UP001162131">
    <property type="component" value="Unassembled WGS sequence"/>
</dbReference>
<dbReference type="InterPro" id="IPR009011">
    <property type="entry name" value="Man6P_isomerase_rcpt-bd_dom_sf"/>
</dbReference>
<dbReference type="InterPro" id="IPR018939">
    <property type="entry name" value="Autophagy-rel_prot_27"/>
</dbReference>
<proteinExistence type="inferred from homology"/>
<evidence type="ECO:0000256" key="3">
    <source>
        <dbReference type="ARBA" id="ARBA00004394"/>
    </source>
</evidence>
<keyword evidence="8 18" id="KW-0812">Transmembrane</keyword>
<name>A0AAU9J9I7_9CILI</name>
<dbReference type="PROSITE" id="PS51914">
    <property type="entry name" value="MRH"/>
    <property type="match status" value="1"/>
</dbReference>
<evidence type="ECO:0000256" key="17">
    <source>
        <dbReference type="ARBA" id="ARBA00023329"/>
    </source>
</evidence>
<dbReference type="GO" id="GO:0034045">
    <property type="term" value="C:phagophore assembly site membrane"/>
    <property type="evidence" value="ECO:0007669"/>
    <property type="project" value="UniProtKB-SubCell"/>
</dbReference>
<evidence type="ECO:0000256" key="10">
    <source>
        <dbReference type="ARBA" id="ARBA00022927"/>
    </source>
</evidence>
<dbReference type="GO" id="GO:0030659">
    <property type="term" value="C:cytoplasmic vesicle membrane"/>
    <property type="evidence" value="ECO:0007669"/>
    <property type="project" value="UniProtKB-SubCell"/>
</dbReference>
<evidence type="ECO:0000313" key="21">
    <source>
        <dbReference type="Proteomes" id="UP001162131"/>
    </source>
</evidence>
<evidence type="ECO:0000256" key="5">
    <source>
        <dbReference type="ARBA" id="ARBA00005363"/>
    </source>
</evidence>
<protein>
    <recommendedName>
        <fullName evidence="6">Autophagy-related protein 27</fullName>
    </recommendedName>
</protein>
<evidence type="ECO:0000256" key="4">
    <source>
        <dbReference type="ARBA" id="ARBA00004472"/>
    </source>
</evidence>
<evidence type="ECO:0000256" key="8">
    <source>
        <dbReference type="ARBA" id="ARBA00022692"/>
    </source>
</evidence>
<accession>A0AAU9J9I7</accession>
<dbReference type="InterPro" id="IPR044865">
    <property type="entry name" value="MRH_dom"/>
</dbReference>
<evidence type="ECO:0000256" key="15">
    <source>
        <dbReference type="ARBA" id="ARBA00023136"/>
    </source>
</evidence>
<evidence type="ECO:0000256" key="18">
    <source>
        <dbReference type="SAM" id="Phobius"/>
    </source>
</evidence>
<keyword evidence="16" id="KW-1015">Disulfide bond</keyword>
<keyword evidence="15 18" id="KW-0472">Membrane</keyword>
<keyword evidence="14" id="KW-0496">Mitochondrion</keyword>
<dbReference type="GO" id="GO:0000139">
    <property type="term" value="C:Golgi membrane"/>
    <property type="evidence" value="ECO:0007669"/>
    <property type="project" value="UniProtKB-SubCell"/>
</dbReference>
<comment type="similarity">
    <text evidence="5">Belongs to the ATG27 family.</text>
</comment>
<dbReference type="SUPFAM" id="SSF50911">
    <property type="entry name" value="Mannose 6-phosphate receptor domain"/>
    <property type="match status" value="1"/>
</dbReference>
<dbReference type="GO" id="GO:0006914">
    <property type="term" value="P:autophagy"/>
    <property type="evidence" value="ECO:0007669"/>
    <property type="project" value="UniProtKB-KW"/>
</dbReference>
<evidence type="ECO:0000256" key="11">
    <source>
        <dbReference type="ARBA" id="ARBA00022989"/>
    </source>
</evidence>
<keyword evidence="12" id="KW-0072">Autophagy</keyword>
<keyword evidence="7" id="KW-0813">Transport</keyword>
<dbReference type="Pfam" id="PF09451">
    <property type="entry name" value="ATG27"/>
    <property type="match status" value="1"/>
</dbReference>
<dbReference type="GO" id="GO:0015031">
    <property type="term" value="P:protein transport"/>
    <property type="evidence" value="ECO:0007669"/>
    <property type="project" value="UniProtKB-KW"/>
</dbReference>
<evidence type="ECO:0000256" key="9">
    <source>
        <dbReference type="ARBA" id="ARBA00022729"/>
    </source>
</evidence>
<dbReference type="GO" id="GO:0031966">
    <property type="term" value="C:mitochondrial membrane"/>
    <property type="evidence" value="ECO:0007669"/>
    <property type="project" value="UniProtKB-SubCell"/>
</dbReference>
<keyword evidence="13" id="KW-0333">Golgi apparatus</keyword>
<evidence type="ECO:0000256" key="1">
    <source>
        <dbReference type="ARBA" id="ARBA00004304"/>
    </source>
</evidence>
<comment type="subcellular location">
    <subcellularLocation>
        <location evidence="2">Cytoplasmic vesicle membrane</location>
        <topology evidence="2">Single-pass type I membrane protein</topology>
    </subcellularLocation>
    <subcellularLocation>
        <location evidence="3">Golgi apparatus membrane</location>
    </subcellularLocation>
    <subcellularLocation>
        <location evidence="1">Mitochondrion membrane</location>
        <topology evidence="1">Single-pass membrane protein</topology>
    </subcellularLocation>
    <subcellularLocation>
        <location evidence="4">Preautophagosomal structure membrane</location>
        <topology evidence="4">Single-pass type I membrane protein</topology>
    </subcellularLocation>
</comment>
<keyword evidence="11 18" id="KW-1133">Transmembrane helix</keyword>
<evidence type="ECO:0000256" key="7">
    <source>
        <dbReference type="ARBA" id="ARBA00022448"/>
    </source>
</evidence>
<reference evidence="20" key="1">
    <citation type="submission" date="2021-09" db="EMBL/GenBank/DDBJ databases">
        <authorList>
            <consortium name="AG Swart"/>
            <person name="Singh M."/>
            <person name="Singh A."/>
            <person name="Seah K."/>
            <person name="Emmerich C."/>
        </authorList>
    </citation>
    <scope>NUCLEOTIDE SEQUENCE</scope>
    <source>
        <strain evidence="20">ATCC30299</strain>
    </source>
</reference>
<keyword evidence="17" id="KW-0968">Cytoplasmic vesicle</keyword>
<evidence type="ECO:0000256" key="2">
    <source>
        <dbReference type="ARBA" id="ARBA00004358"/>
    </source>
</evidence>
<gene>
    <name evidence="20" type="ORF">BSTOLATCC_MIC29732</name>
</gene>
<evidence type="ECO:0000259" key="19">
    <source>
        <dbReference type="PROSITE" id="PS51914"/>
    </source>
</evidence>
<dbReference type="Gene3D" id="2.70.130.10">
    <property type="entry name" value="Mannose-6-phosphate receptor binding domain"/>
    <property type="match status" value="1"/>
</dbReference>
<organism evidence="20 21">
    <name type="scientific">Blepharisma stoltei</name>
    <dbReference type="NCBI Taxonomy" id="1481888"/>
    <lineage>
        <taxon>Eukaryota</taxon>
        <taxon>Sar</taxon>
        <taxon>Alveolata</taxon>
        <taxon>Ciliophora</taxon>
        <taxon>Postciliodesmatophora</taxon>
        <taxon>Heterotrichea</taxon>
        <taxon>Heterotrichida</taxon>
        <taxon>Blepharismidae</taxon>
        <taxon>Blepharisma</taxon>
    </lineage>
</organism>
<sequence length="258" mass="29111">MLLLILLSVANAADLEWTDPVSGSQFSFESLQKPEDDPWIVYPSSDLIVSTKYYFNFGTSLKQQCSGQYVGAIEVIELWDEIFESCDILGRQEMTSYGLINPNNPQAGFKITYGGGDLCSESYEGLDSIKRAATFKLHCSNYETEWEVVEESGFGYCHVFLTKNTPAGCPVTSTFHIRKEWWYLAGFLGFVWVYFAGGIIINSIRGIRGSDAIPHYKFFEGLLEKIQGIFGSVFVKAKEKYMIAKEKIAKKNTSYEMV</sequence>
<feature type="transmembrane region" description="Helical" evidence="18">
    <location>
        <begin position="181"/>
        <end position="201"/>
    </location>
</feature>
<dbReference type="AlphaFoldDB" id="A0AAU9J9I7"/>
<dbReference type="EMBL" id="CAJZBQ010000029">
    <property type="protein sequence ID" value="CAG9321825.1"/>
    <property type="molecule type" value="Genomic_DNA"/>
</dbReference>
<keyword evidence="10" id="KW-0653">Protein transport</keyword>
<dbReference type="PANTHER" id="PTHR15071">
    <property type="entry name" value="MANNOSE-6-PHOSPHATE RECEPTOR FAMILY MEMBER"/>
    <property type="match status" value="1"/>
</dbReference>
<evidence type="ECO:0000256" key="6">
    <source>
        <dbReference type="ARBA" id="ARBA00013776"/>
    </source>
</evidence>
<keyword evidence="21" id="KW-1185">Reference proteome</keyword>
<evidence type="ECO:0000256" key="13">
    <source>
        <dbReference type="ARBA" id="ARBA00023034"/>
    </source>
</evidence>
<evidence type="ECO:0000256" key="12">
    <source>
        <dbReference type="ARBA" id="ARBA00023006"/>
    </source>
</evidence>
<evidence type="ECO:0000313" key="20">
    <source>
        <dbReference type="EMBL" id="CAG9321825.1"/>
    </source>
</evidence>
<keyword evidence="9" id="KW-0732">Signal</keyword>
<evidence type="ECO:0000256" key="16">
    <source>
        <dbReference type="ARBA" id="ARBA00023157"/>
    </source>
</evidence>